<gene>
    <name evidence="1" type="ORF">GCM10020369_22920</name>
</gene>
<reference evidence="2" key="1">
    <citation type="journal article" date="2019" name="Int. J. Syst. Evol. Microbiol.">
        <title>The Global Catalogue of Microorganisms (GCM) 10K type strain sequencing project: providing services to taxonomists for standard genome sequencing and annotation.</title>
        <authorList>
            <consortium name="The Broad Institute Genomics Platform"/>
            <consortium name="The Broad Institute Genome Sequencing Center for Infectious Disease"/>
            <person name="Wu L."/>
            <person name="Ma J."/>
        </authorList>
    </citation>
    <scope>NUCLEOTIDE SEQUENCE [LARGE SCALE GENOMIC DNA]</scope>
    <source>
        <strain evidence="2">JCM 9458</strain>
    </source>
</reference>
<comment type="caution">
    <text evidence="1">The sequence shown here is derived from an EMBL/GenBank/DDBJ whole genome shotgun (WGS) entry which is preliminary data.</text>
</comment>
<evidence type="ECO:0000313" key="1">
    <source>
        <dbReference type="EMBL" id="GAA3386258.1"/>
    </source>
</evidence>
<name>A0ABP6SVZ9_9ACTN</name>
<accession>A0ABP6SVZ9</accession>
<dbReference type="EMBL" id="BAAAYN010000014">
    <property type="protein sequence ID" value="GAA3386258.1"/>
    <property type="molecule type" value="Genomic_DNA"/>
</dbReference>
<evidence type="ECO:0008006" key="3">
    <source>
        <dbReference type="Google" id="ProtNLM"/>
    </source>
</evidence>
<dbReference type="Pfam" id="PF09438">
    <property type="entry name" value="DUF2017"/>
    <property type="match status" value="1"/>
</dbReference>
<sequence>MTYGFTRTNNAYTLRLSAEEAQAVGLVVAQVAGLIQAGDRRGVMSLDLGPSSLGRSDSFGRDPFDVGGRSVAPQPGDVFDDFDRIEPEPEDLEVELVDDGVDAVGVAGPSADPVLARLFPDGYRDDPEAAAELRSLTESSLREQKIGNAGVILDDLPFEGGEIRLDADRAEAWLLALNDARLMLGTALEIEAETDPLAELEAAAGADPTGARVLGLSLYQFLTGLQASLVDAIDPEA</sequence>
<keyword evidence="2" id="KW-1185">Reference proteome</keyword>
<evidence type="ECO:0000313" key="2">
    <source>
        <dbReference type="Proteomes" id="UP001501676"/>
    </source>
</evidence>
<dbReference type="Proteomes" id="UP001501676">
    <property type="component" value="Unassembled WGS sequence"/>
</dbReference>
<organism evidence="1 2">
    <name type="scientific">Cryptosporangium minutisporangium</name>
    <dbReference type="NCBI Taxonomy" id="113569"/>
    <lineage>
        <taxon>Bacteria</taxon>
        <taxon>Bacillati</taxon>
        <taxon>Actinomycetota</taxon>
        <taxon>Actinomycetes</taxon>
        <taxon>Cryptosporangiales</taxon>
        <taxon>Cryptosporangiaceae</taxon>
        <taxon>Cryptosporangium</taxon>
    </lineage>
</organism>
<dbReference type="RefSeq" id="WP_345728021.1">
    <property type="nucleotide sequence ID" value="NZ_BAAAYN010000014.1"/>
</dbReference>
<proteinExistence type="predicted"/>
<protein>
    <recommendedName>
        <fullName evidence="3">DUF2017 domain-containing protein</fullName>
    </recommendedName>
</protein>
<dbReference type="InterPro" id="IPR018561">
    <property type="entry name" value="AosR"/>
</dbReference>